<dbReference type="RefSeq" id="WP_369712965.1">
    <property type="nucleotide sequence ID" value="NZ_CP165646.1"/>
</dbReference>
<feature type="transmembrane region" description="Helical" evidence="1">
    <location>
        <begin position="374"/>
        <end position="392"/>
    </location>
</feature>
<evidence type="ECO:0000256" key="1">
    <source>
        <dbReference type="SAM" id="Phobius"/>
    </source>
</evidence>
<feature type="transmembrane region" description="Helical" evidence="1">
    <location>
        <begin position="181"/>
        <end position="207"/>
    </location>
</feature>
<reference evidence="2" key="1">
    <citation type="submission" date="2024-07" db="EMBL/GenBank/DDBJ databases">
        <authorList>
            <person name="Li X.-J."/>
            <person name="Wang X."/>
        </authorList>
    </citation>
    <scope>NUCLEOTIDE SEQUENCE</scope>
    <source>
        <strain evidence="2">HSP-342</strain>
    </source>
</reference>
<feature type="transmembrane region" description="Helical" evidence="1">
    <location>
        <begin position="300"/>
        <end position="321"/>
    </location>
</feature>
<dbReference type="EMBL" id="CP165646">
    <property type="protein sequence ID" value="XDU64670.1"/>
    <property type="molecule type" value="Genomic_DNA"/>
</dbReference>
<dbReference type="KEGG" id="lmes:AB8B23_00315"/>
<feature type="transmembrane region" description="Helical" evidence="1">
    <location>
        <begin position="126"/>
        <end position="143"/>
    </location>
</feature>
<keyword evidence="1" id="KW-0812">Transmembrane</keyword>
<gene>
    <name evidence="2" type="ORF">AB8B23_00315</name>
</gene>
<feature type="transmembrane region" description="Helical" evidence="1">
    <location>
        <begin position="262"/>
        <end position="280"/>
    </location>
</feature>
<feature type="transmembrane region" description="Helical" evidence="1">
    <location>
        <begin position="24"/>
        <end position="41"/>
    </location>
</feature>
<feature type="transmembrane region" description="Helical" evidence="1">
    <location>
        <begin position="219"/>
        <end position="241"/>
    </location>
</feature>
<feature type="transmembrane region" description="Helical" evidence="1">
    <location>
        <begin position="149"/>
        <end position="169"/>
    </location>
</feature>
<accession>A0AB39VAZ1</accession>
<proteinExistence type="predicted"/>
<feature type="transmembrane region" description="Helical" evidence="1">
    <location>
        <begin position="333"/>
        <end position="354"/>
    </location>
</feature>
<keyword evidence="1" id="KW-0472">Membrane</keyword>
<keyword evidence="1" id="KW-1133">Transmembrane helix</keyword>
<sequence length="579" mass="68502">MKKIKININIYKNFFILLSEKLKLNKILIIIFSIILMFPLYRTGINVYDELQLRLCKFLGIKSFLKYHYEAVLQHQGRMPIPLVLNNYLNFFSTNQKIYKLVEIFIIISNVVLFGYLLYKVTKNKKLSFLSMIIFIAFLPMGWEPVPPNAYTGMYGISISVFLVSLIYYQSYLETENKKFLIISGITYLYSLLTYELFLFYFLLYLVMALKKDNSRLKIVYVNLKYIIIITLSYLFLYFVLRLCYPSAYDGNKLALISLKRTLNQIFFMFRSSFPGYYLFNAKYRFLFRVSNEFSQKSELFINVRIILYMILGVYFINKILKLNTKKIEIKKNIFIIIIILFLMILTLSVRVLSKTNQENPIVGPDLFIGFTNTYFTYFLAVFIISSIVSTFNNKIFKFLAMITFVIFSTSTQIMNEVISLKQEKEYKKLTDAERIFETNEIINWNEKKIFSEDLYKMGLAIGLHKNYWTEISKIKKLNIEVSNKLDNQNGIIISRNIGKREIFLLGTIDSITQDQQILTKNISIFSLNNLESKKVYFKNENNEYNYIELKNGIKDKKFYKYNINFDKTIFTNSIDIVN</sequence>
<evidence type="ECO:0008006" key="3">
    <source>
        <dbReference type="Google" id="ProtNLM"/>
    </source>
</evidence>
<feature type="transmembrane region" description="Helical" evidence="1">
    <location>
        <begin position="399"/>
        <end position="415"/>
    </location>
</feature>
<protein>
    <recommendedName>
        <fullName evidence="3">Glycosyltransferase RgtA/B/C/D-like domain-containing protein</fullName>
    </recommendedName>
</protein>
<name>A0AB39VAZ1_9FUSO</name>
<feature type="transmembrane region" description="Helical" evidence="1">
    <location>
        <begin position="98"/>
        <end position="119"/>
    </location>
</feature>
<dbReference type="AlphaFoldDB" id="A0AB39VAZ1"/>
<organism evidence="2">
    <name type="scientific">Leptotrichia mesophila</name>
    <dbReference type="NCBI Taxonomy" id="3239303"/>
    <lineage>
        <taxon>Bacteria</taxon>
        <taxon>Fusobacteriati</taxon>
        <taxon>Fusobacteriota</taxon>
        <taxon>Fusobacteriia</taxon>
        <taxon>Fusobacteriales</taxon>
        <taxon>Leptotrichiaceae</taxon>
        <taxon>Leptotrichia</taxon>
    </lineage>
</organism>
<evidence type="ECO:0000313" key="2">
    <source>
        <dbReference type="EMBL" id="XDU64670.1"/>
    </source>
</evidence>